<evidence type="ECO:0000313" key="16">
    <source>
        <dbReference type="Proteomes" id="UP001642484"/>
    </source>
</evidence>
<reference evidence="15 16" key="1">
    <citation type="submission" date="2024-02" db="EMBL/GenBank/DDBJ databases">
        <authorList>
            <person name="Chen Y."/>
            <person name="Shah S."/>
            <person name="Dougan E. K."/>
            <person name="Thang M."/>
            <person name="Chan C."/>
        </authorList>
    </citation>
    <scope>NUCLEOTIDE SEQUENCE [LARGE SCALE GENOMIC DNA]</scope>
</reference>
<sequence>MPARSILLPSSAVGAISLALMQLIRWPTSLLARLSCSFLAGYLLSFMNGDEKQPDSRRSLKLLALAQYFWNAVLPKIFDIHCQVDVEELRKCDQCIVAVHPHGVLSLGHYLVISGFHPDLEKALPARRRCALSAGVLFKLPVVREIALGMGCVDAHREIAKKCLAKGLSLSVVPGGEREQLLAQRGQVEELVLKQRQGFIRLALQYGVPIVPVYVFGEAQLFKQSRFLFGLRSWLQRALGIAWVMPYGPWGLPFQKFDDPIRIVVGKPVPMPRMPEHTKEDLQQHHTRYVEEVCRLFDDNKAAAGYGDKILRIACGSTILTRTWARIILRFLAEPLKLSGVDSFTAAIVWSWKNALFRLHRFFCLSLHAC</sequence>
<keyword evidence="9 14" id="KW-0256">Endoplasmic reticulum</keyword>
<proteinExistence type="inferred from homology"/>
<evidence type="ECO:0000256" key="13">
    <source>
        <dbReference type="ARBA" id="ARBA00023315"/>
    </source>
</evidence>
<keyword evidence="10" id="KW-1133">Transmembrane helix</keyword>
<keyword evidence="13" id="KW-0012">Acyltransferase</keyword>
<comment type="subcellular location">
    <subcellularLocation>
        <location evidence="1 14">Endoplasmic reticulum membrane</location>
        <topology evidence="1 14">Multi-pass membrane protein</topology>
    </subcellularLocation>
</comment>
<evidence type="ECO:0000256" key="8">
    <source>
        <dbReference type="ARBA" id="ARBA00022798"/>
    </source>
</evidence>
<evidence type="ECO:0000256" key="11">
    <source>
        <dbReference type="ARBA" id="ARBA00023098"/>
    </source>
</evidence>
<accession>A0ABP0S0H4</accession>
<evidence type="ECO:0000256" key="1">
    <source>
        <dbReference type="ARBA" id="ARBA00004477"/>
    </source>
</evidence>
<keyword evidence="5" id="KW-0444">Lipid biosynthesis</keyword>
<evidence type="ECO:0000256" key="4">
    <source>
        <dbReference type="ARBA" id="ARBA00005420"/>
    </source>
</evidence>
<dbReference type="SUPFAM" id="SSF69593">
    <property type="entry name" value="Glycerol-3-phosphate (1)-acyltransferase"/>
    <property type="match status" value="1"/>
</dbReference>
<dbReference type="Proteomes" id="UP001642484">
    <property type="component" value="Unassembled WGS sequence"/>
</dbReference>
<keyword evidence="11" id="KW-0443">Lipid metabolism</keyword>
<evidence type="ECO:0000256" key="2">
    <source>
        <dbReference type="ARBA" id="ARBA00004771"/>
    </source>
</evidence>
<evidence type="ECO:0000313" key="15">
    <source>
        <dbReference type="EMBL" id="CAK9105831.1"/>
    </source>
</evidence>
<evidence type="ECO:0000256" key="14">
    <source>
        <dbReference type="RuleBase" id="RU367023"/>
    </source>
</evidence>
<dbReference type="InterPro" id="IPR007130">
    <property type="entry name" value="DAGAT"/>
</dbReference>
<evidence type="ECO:0000256" key="12">
    <source>
        <dbReference type="ARBA" id="ARBA00023136"/>
    </source>
</evidence>
<comment type="pathway">
    <text evidence="3">Lipid metabolism.</text>
</comment>
<evidence type="ECO:0000256" key="10">
    <source>
        <dbReference type="ARBA" id="ARBA00022989"/>
    </source>
</evidence>
<organism evidence="15 16">
    <name type="scientific">Durusdinium trenchii</name>
    <dbReference type="NCBI Taxonomy" id="1381693"/>
    <lineage>
        <taxon>Eukaryota</taxon>
        <taxon>Sar</taxon>
        <taxon>Alveolata</taxon>
        <taxon>Dinophyceae</taxon>
        <taxon>Suessiales</taxon>
        <taxon>Symbiodiniaceae</taxon>
        <taxon>Durusdinium</taxon>
    </lineage>
</organism>
<protein>
    <recommendedName>
        <fullName evidence="14">Acyltransferase</fullName>
        <ecNumber evidence="14">2.3.1.-</ecNumber>
    </recommendedName>
</protein>
<keyword evidence="16" id="KW-1185">Reference proteome</keyword>
<evidence type="ECO:0000256" key="7">
    <source>
        <dbReference type="ARBA" id="ARBA00022692"/>
    </source>
</evidence>
<keyword evidence="12" id="KW-0472">Membrane</keyword>
<evidence type="ECO:0000256" key="3">
    <source>
        <dbReference type="ARBA" id="ARBA00005189"/>
    </source>
</evidence>
<dbReference type="CDD" id="cd07987">
    <property type="entry name" value="LPLAT_MGAT-like"/>
    <property type="match status" value="1"/>
</dbReference>
<dbReference type="Pfam" id="PF03982">
    <property type="entry name" value="DAGAT"/>
    <property type="match status" value="1"/>
</dbReference>
<keyword evidence="6 14" id="KW-0808">Transferase</keyword>
<comment type="similarity">
    <text evidence="4 14">Belongs to the diacylglycerol acyltransferase family.</text>
</comment>
<comment type="pathway">
    <text evidence="2">Glycerolipid metabolism; triacylglycerol biosynthesis.</text>
</comment>
<name>A0ABP0S0H4_9DINO</name>
<evidence type="ECO:0000256" key="9">
    <source>
        <dbReference type="ARBA" id="ARBA00022824"/>
    </source>
</evidence>
<comment type="caution">
    <text evidence="15">The sequence shown here is derived from an EMBL/GenBank/DDBJ whole genome shotgun (WGS) entry which is preliminary data.</text>
</comment>
<keyword evidence="7" id="KW-0812">Transmembrane</keyword>
<dbReference type="PANTHER" id="PTHR12317">
    <property type="entry name" value="DIACYLGLYCEROL O-ACYLTRANSFERASE"/>
    <property type="match status" value="1"/>
</dbReference>
<dbReference type="EMBL" id="CAXAMN010026805">
    <property type="protein sequence ID" value="CAK9105831.1"/>
    <property type="molecule type" value="Genomic_DNA"/>
</dbReference>
<dbReference type="EC" id="2.3.1.-" evidence="14"/>
<gene>
    <name evidence="15" type="ORF">CCMP2556_LOCUS49501</name>
</gene>
<keyword evidence="8" id="KW-0319">Glycerol metabolism</keyword>
<evidence type="ECO:0000256" key="5">
    <source>
        <dbReference type="ARBA" id="ARBA00022516"/>
    </source>
</evidence>
<evidence type="ECO:0000256" key="6">
    <source>
        <dbReference type="ARBA" id="ARBA00022679"/>
    </source>
</evidence>
<dbReference type="PANTHER" id="PTHR12317:SF0">
    <property type="entry name" value="ACYLTRANSFERASE"/>
    <property type="match status" value="1"/>
</dbReference>